<dbReference type="Proteomes" id="UP000244809">
    <property type="component" value="Chromosome 2"/>
</dbReference>
<evidence type="ECO:0000256" key="1">
    <source>
        <dbReference type="ARBA" id="ARBA00023125"/>
    </source>
</evidence>
<dbReference type="InterPro" id="IPR049945">
    <property type="entry name" value="AAA_22"/>
</dbReference>
<dbReference type="InterPro" id="IPR001867">
    <property type="entry name" value="OmpR/PhoB-type_DNA-bd"/>
</dbReference>
<dbReference type="InterPro" id="IPR027417">
    <property type="entry name" value="P-loop_NTPase"/>
</dbReference>
<feature type="domain" description="OmpR/PhoB-type" evidence="4">
    <location>
        <begin position="36"/>
        <end position="134"/>
    </location>
</feature>
<keyword evidence="1 2" id="KW-0238">DNA-binding</keyword>
<dbReference type="PANTHER" id="PTHR47691:SF3">
    <property type="entry name" value="HTH-TYPE TRANSCRIPTIONAL REGULATOR RV0890C-RELATED"/>
    <property type="match status" value="1"/>
</dbReference>
<dbReference type="SUPFAM" id="SSF46894">
    <property type="entry name" value="C-terminal effector domain of the bipartite response regulators"/>
    <property type="match status" value="1"/>
</dbReference>
<name>A0AAD0J081_9BURK</name>
<evidence type="ECO:0000256" key="3">
    <source>
        <dbReference type="SAM" id="MobiDB-lite"/>
    </source>
</evidence>
<dbReference type="InterPro" id="IPR036388">
    <property type="entry name" value="WH-like_DNA-bd_sf"/>
</dbReference>
<dbReference type="GO" id="GO:0016887">
    <property type="term" value="F:ATP hydrolysis activity"/>
    <property type="evidence" value="ECO:0007669"/>
    <property type="project" value="InterPro"/>
</dbReference>
<dbReference type="AlphaFoldDB" id="A0AAD0J081"/>
<dbReference type="PRINTS" id="PR00364">
    <property type="entry name" value="DISEASERSIST"/>
</dbReference>
<dbReference type="EMBL" id="CP021068">
    <property type="protein sequence ID" value="AWG30184.1"/>
    <property type="molecule type" value="Genomic_DNA"/>
</dbReference>
<evidence type="ECO:0000256" key="2">
    <source>
        <dbReference type="PROSITE-ProRule" id="PRU01091"/>
    </source>
</evidence>
<dbReference type="Pfam" id="PF25872">
    <property type="entry name" value="HTH_77"/>
    <property type="match status" value="1"/>
</dbReference>
<sequence length="885" mass="95479">MSNDWLPLRQCARPAHRIGRLGRHSTRAMTLSMTAPYSLAFGPFTLQFPQRILLKDGTPLKIGSRALDILVVLVEQAGALVSTRNLCDSVWVDNVVEEGALRVHLSALRKVLGDGPDGARYIVNEPGRGYRFAAPVTRAEAVDPAAPRPHTHAAQPSNGSESGSRGLPVTLARVIGREDVIAGLTDHLPERRLLTIAGPGGMGKTTVAVAIAHRFAQRTGMRAVFVNFAPVSAAASAASTIASALGVAVSSGDPVPDLIQALGASPVLLVLDNCEHLIDAVAVLAEQLLQGASGVHLLVTSREPLRAEGESVHRLAALPSPETGAGVSLHDAVQFPAIALFQDRARAANDRFALSDANLGPVIDICRRLDGIPLAIEFAAARVGLMDVHSIAARLDDRFALLTQGRRTALPRQQTLRATLDWSYELLRPEERQVLRRLSVMRAAFGMDAAAAVAAGGDVDEIAAFDAVTGLIAKSLIACAIDDPDHPYRLLDTTRHYAYMRLEEAYELDDARRRHALYCCAIFADPVAAWEGKAPRQWLAIHSQRIDDVRAAFDWAAAQDREPQLAIDLLIATAPLWFHLSLPHEFLRMAERAIAAAENSDLAGKAQHIELLGAYGHALWHTRGPTAAMANAFDAALAAAQRLGDDRLALRMLWGVWAHRTLAGAYTESLEHARAFRAAAARTGDFSTTQTGERMCALSHHFLGDHAISRALIEAVMVRDKDPVRATHANHAQVDAHIAAISILMRILWLQGETDAAMALARDCATEALAIDHDLTVCYGLAIGSIAVATWEGEVALAREWTARLRERTRRRGLAYWDKWGEGFEAIHEGRPVTPAGATPMQLEVFARAGDAASANALIEAGRADTPSWLQVHLQEVAATRGVRT</sequence>
<evidence type="ECO:0000259" key="4">
    <source>
        <dbReference type="PROSITE" id="PS51755"/>
    </source>
</evidence>
<dbReference type="GO" id="GO:0003677">
    <property type="term" value="F:DNA binding"/>
    <property type="evidence" value="ECO:0007669"/>
    <property type="project" value="UniProtKB-UniRule"/>
</dbReference>
<dbReference type="GO" id="GO:0006355">
    <property type="term" value="P:regulation of DNA-templated transcription"/>
    <property type="evidence" value="ECO:0007669"/>
    <property type="project" value="InterPro"/>
</dbReference>
<dbReference type="CDD" id="cd00383">
    <property type="entry name" value="trans_reg_C"/>
    <property type="match status" value="1"/>
</dbReference>
<dbReference type="Gene3D" id="3.40.50.300">
    <property type="entry name" value="P-loop containing nucleotide triphosphate hydrolases"/>
    <property type="match status" value="1"/>
</dbReference>
<dbReference type="SUPFAM" id="SSF52540">
    <property type="entry name" value="P-loop containing nucleoside triphosphate hydrolases"/>
    <property type="match status" value="1"/>
</dbReference>
<evidence type="ECO:0000313" key="5">
    <source>
        <dbReference type="EMBL" id="AWG30184.1"/>
    </source>
</evidence>
<dbReference type="GO" id="GO:0000160">
    <property type="term" value="P:phosphorelay signal transduction system"/>
    <property type="evidence" value="ECO:0007669"/>
    <property type="project" value="InterPro"/>
</dbReference>
<accession>A0AAD0J081</accession>
<proteinExistence type="predicted"/>
<evidence type="ECO:0000313" key="6">
    <source>
        <dbReference type="Proteomes" id="UP000244809"/>
    </source>
</evidence>
<gene>
    <name evidence="5" type="ORF">B9Z07_14845</name>
</gene>
<dbReference type="Pfam" id="PF00486">
    <property type="entry name" value="Trans_reg_C"/>
    <property type="match status" value="1"/>
</dbReference>
<dbReference type="PROSITE" id="PS51755">
    <property type="entry name" value="OMPR_PHOB"/>
    <property type="match status" value="1"/>
</dbReference>
<dbReference type="SMART" id="SM00862">
    <property type="entry name" value="Trans_reg_C"/>
    <property type="match status" value="1"/>
</dbReference>
<dbReference type="InterPro" id="IPR058852">
    <property type="entry name" value="HTH_77"/>
</dbReference>
<reference evidence="5 6" key="1">
    <citation type="submission" date="2017-04" db="EMBL/GenBank/DDBJ databases">
        <title>Complete genome sequence of Burkholderia cenocepacia PC184 Midwest clone.</title>
        <authorList>
            <person name="Mulks M.H."/>
            <person name="Cooper V.S."/>
        </authorList>
    </citation>
    <scope>NUCLEOTIDE SEQUENCE [LARGE SCALE GENOMIC DNA]</scope>
    <source>
        <strain evidence="5 6">PC184 Mulks</strain>
    </source>
</reference>
<dbReference type="InterPro" id="IPR016032">
    <property type="entry name" value="Sig_transdc_resp-reg_C-effctor"/>
</dbReference>
<dbReference type="Pfam" id="PF13401">
    <property type="entry name" value="AAA_22"/>
    <property type="match status" value="1"/>
</dbReference>
<feature type="DNA-binding region" description="OmpR/PhoB-type" evidence="2">
    <location>
        <begin position="36"/>
        <end position="134"/>
    </location>
</feature>
<feature type="region of interest" description="Disordered" evidence="3">
    <location>
        <begin position="142"/>
        <end position="166"/>
    </location>
</feature>
<dbReference type="Gene3D" id="1.10.10.10">
    <property type="entry name" value="Winged helix-like DNA-binding domain superfamily/Winged helix DNA-binding domain"/>
    <property type="match status" value="1"/>
</dbReference>
<protein>
    <submittedName>
        <fullName evidence="5">Transcriptional regulator</fullName>
    </submittedName>
</protein>
<dbReference type="PANTHER" id="PTHR47691">
    <property type="entry name" value="REGULATOR-RELATED"/>
    <property type="match status" value="1"/>
</dbReference>
<organism evidence="5 6">
    <name type="scientific">Burkholderia cenocepacia</name>
    <dbReference type="NCBI Taxonomy" id="95486"/>
    <lineage>
        <taxon>Bacteria</taxon>
        <taxon>Pseudomonadati</taxon>
        <taxon>Pseudomonadota</taxon>
        <taxon>Betaproteobacteria</taxon>
        <taxon>Burkholderiales</taxon>
        <taxon>Burkholderiaceae</taxon>
        <taxon>Burkholderia</taxon>
        <taxon>Burkholderia cepacia complex</taxon>
    </lineage>
</organism>
<feature type="compositionally biased region" description="Polar residues" evidence="3">
    <location>
        <begin position="154"/>
        <end position="163"/>
    </location>
</feature>